<evidence type="ECO:0000256" key="12">
    <source>
        <dbReference type="ARBA" id="ARBA00023303"/>
    </source>
</evidence>
<evidence type="ECO:0000256" key="13">
    <source>
        <dbReference type="SAM" id="Phobius"/>
    </source>
</evidence>
<evidence type="ECO:0000256" key="3">
    <source>
        <dbReference type="ARBA" id="ARBA00022568"/>
    </source>
</evidence>
<evidence type="ECO:0000256" key="4">
    <source>
        <dbReference type="ARBA" id="ARBA00022673"/>
    </source>
</evidence>
<comment type="subcellular location">
    <subcellularLocation>
        <location evidence="1">Membrane</location>
        <topology evidence="1">Multi-pass membrane protein</topology>
    </subcellularLocation>
</comment>
<dbReference type="Gene3D" id="1.10.287.70">
    <property type="match status" value="1"/>
</dbReference>
<reference evidence="15 16" key="1">
    <citation type="submission" date="2017-08" db="EMBL/GenBank/DDBJ databases">
        <title>Acidophilic green algal genome provides insights into adaptation to an acidic environment.</title>
        <authorList>
            <person name="Hirooka S."/>
            <person name="Hirose Y."/>
            <person name="Kanesaki Y."/>
            <person name="Higuchi S."/>
            <person name="Fujiwara T."/>
            <person name="Onuma R."/>
            <person name="Era A."/>
            <person name="Ohbayashi R."/>
            <person name="Uzuka A."/>
            <person name="Nozaki H."/>
            <person name="Yoshikawa H."/>
            <person name="Miyagishima S.Y."/>
        </authorList>
    </citation>
    <scope>NUCLEOTIDE SEQUENCE [LARGE SCALE GENOMIC DNA]</scope>
    <source>
        <strain evidence="15 16">NIES-2499</strain>
    </source>
</reference>
<keyword evidence="12" id="KW-0407">Ion channel</keyword>
<evidence type="ECO:0000256" key="1">
    <source>
        <dbReference type="ARBA" id="ARBA00004141"/>
    </source>
</evidence>
<sequence length="115" mass="12577">MQTPGVAGCSHEQGNCGNAAAIPYFVTYIIIVAIILLSLFTAVIVETFEMTHNQEEWKLNPQALDKFAQLWSEYDDGSGTIPPAELELLLARLDPSLGLGPSAENKDVLRLYKAL</sequence>
<keyword evidence="6" id="KW-0106">Calcium</keyword>
<dbReference type="GO" id="GO:0008331">
    <property type="term" value="F:high voltage-gated calcium channel activity"/>
    <property type="evidence" value="ECO:0007669"/>
    <property type="project" value="TreeGrafter"/>
</dbReference>
<evidence type="ECO:0000256" key="6">
    <source>
        <dbReference type="ARBA" id="ARBA00022837"/>
    </source>
</evidence>
<evidence type="ECO:0000256" key="5">
    <source>
        <dbReference type="ARBA" id="ARBA00022692"/>
    </source>
</evidence>
<dbReference type="InterPro" id="IPR005821">
    <property type="entry name" value="Ion_trans_dom"/>
</dbReference>
<dbReference type="GO" id="GO:0098703">
    <property type="term" value="P:calcium ion import across plasma membrane"/>
    <property type="evidence" value="ECO:0007669"/>
    <property type="project" value="TreeGrafter"/>
</dbReference>
<keyword evidence="16" id="KW-1185">Reference proteome</keyword>
<evidence type="ECO:0000256" key="8">
    <source>
        <dbReference type="ARBA" id="ARBA00022989"/>
    </source>
</evidence>
<dbReference type="STRING" id="1157962.A0A250X2E5"/>
<keyword evidence="8 13" id="KW-1133">Transmembrane helix</keyword>
<evidence type="ECO:0000256" key="11">
    <source>
        <dbReference type="ARBA" id="ARBA00023180"/>
    </source>
</evidence>
<comment type="caution">
    <text evidence="15">The sequence shown here is derived from an EMBL/GenBank/DDBJ whole genome shotgun (WGS) entry which is preliminary data.</text>
</comment>
<keyword evidence="7" id="KW-0851">Voltage-gated channel</keyword>
<keyword evidence="10 13" id="KW-0472">Membrane</keyword>
<dbReference type="Proteomes" id="UP000232323">
    <property type="component" value="Unassembled WGS sequence"/>
</dbReference>
<keyword evidence="2" id="KW-0813">Transport</keyword>
<dbReference type="PANTHER" id="PTHR45628">
    <property type="entry name" value="VOLTAGE-DEPENDENT CALCIUM CHANNEL TYPE A SUBUNIT ALPHA-1"/>
    <property type="match status" value="1"/>
</dbReference>
<proteinExistence type="predicted"/>
<organism evidence="15 16">
    <name type="scientific">Chlamydomonas eustigma</name>
    <dbReference type="NCBI Taxonomy" id="1157962"/>
    <lineage>
        <taxon>Eukaryota</taxon>
        <taxon>Viridiplantae</taxon>
        <taxon>Chlorophyta</taxon>
        <taxon>core chlorophytes</taxon>
        <taxon>Chlorophyceae</taxon>
        <taxon>CS clade</taxon>
        <taxon>Chlamydomonadales</taxon>
        <taxon>Chlamydomonadaceae</taxon>
        <taxon>Chlamydomonas</taxon>
    </lineage>
</organism>
<evidence type="ECO:0000313" key="16">
    <source>
        <dbReference type="Proteomes" id="UP000232323"/>
    </source>
</evidence>
<keyword evidence="11" id="KW-0325">Glycoprotein</keyword>
<dbReference type="OrthoDB" id="416585at2759"/>
<dbReference type="PANTHER" id="PTHR45628:SF7">
    <property type="entry name" value="VOLTAGE-DEPENDENT CALCIUM CHANNEL TYPE A SUBUNIT ALPHA-1"/>
    <property type="match status" value="1"/>
</dbReference>
<dbReference type="GO" id="GO:0005891">
    <property type="term" value="C:voltage-gated calcium channel complex"/>
    <property type="evidence" value="ECO:0007669"/>
    <property type="project" value="TreeGrafter"/>
</dbReference>
<feature type="domain" description="Ion transport" evidence="14">
    <location>
        <begin position="17"/>
        <end position="55"/>
    </location>
</feature>
<evidence type="ECO:0000256" key="10">
    <source>
        <dbReference type="ARBA" id="ARBA00023136"/>
    </source>
</evidence>
<name>A0A250X2E5_9CHLO</name>
<dbReference type="Gene3D" id="1.10.238.10">
    <property type="entry name" value="EF-hand"/>
    <property type="match status" value="1"/>
</dbReference>
<keyword evidence="9" id="KW-0406">Ion transport</keyword>
<keyword evidence="5 13" id="KW-0812">Transmembrane</keyword>
<evidence type="ECO:0000259" key="14">
    <source>
        <dbReference type="Pfam" id="PF00520"/>
    </source>
</evidence>
<protein>
    <recommendedName>
        <fullName evidence="14">Ion transport domain-containing protein</fullName>
    </recommendedName>
</protein>
<dbReference type="AlphaFoldDB" id="A0A250X2E5"/>
<dbReference type="EMBL" id="BEGY01000023">
    <property type="protein sequence ID" value="GAX77247.1"/>
    <property type="molecule type" value="Genomic_DNA"/>
</dbReference>
<keyword evidence="4" id="KW-0107">Calcium channel</keyword>
<accession>A0A250X2E5</accession>
<keyword evidence="3" id="KW-0109">Calcium transport</keyword>
<evidence type="ECO:0000256" key="9">
    <source>
        <dbReference type="ARBA" id="ARBA00023065"/>
    </source>
</evidence>
<evidence type="ECO:0000256" key="7">
    <source>
        <dbReference type="ARBA" id="ARBA00022882"/>
    </source>
</evidence>
<gene>
    <name evidence="15" type="ORF">CEUSTIGMA_g4693.t1</name>
</gene>
<evidence type="ECO:0000313" key="15">
    <source>
        <dbReference type="EMBL" id="GAX77247.1"/>
    </source>
</evidence>
<dbReference type="Pfam" id="PF00520">
    <property type="entry name" value="Ion_trans"/>
    <property type="match status" value="1"/>
</dbReference>
<feature type="transmembrane region" description="Helical" evidence="13">
    <location>
        <begin position="25"/>
        <end position="45"/>
    </location>
</feature>
<dbReference type="InterPro" id="IPR050599">
    <property type="entry name" value="VDCC_alpha-1_subunit"/>
</dbReference>
<evidence type="ECO:0000256" key="2">
    <source>
        <dbReference type="ARBA" id="ARBA00022448"/>
    </source>
</evidence>